<dbReference type="EMBL" id="MN740780">
    <property type="protein sequence ID" value="QHU11279.1"/>
    <property type="molecule type" value="Genomic_DNA"/>
</dbReference>
<dbReference type="AlphaFoldDB" id="A0A6C0K0Q1"/>
<organism evidence="1">
    <name type="scientific">viral metagenome</name>
    <dbReference type="NCBI Taxonomy" id="1070528"/>
    <lineage>
        <taxon>unclassified sequences</taxon>
        <taxon>metagenomes</taxon>
        <taxon>organismal metagenomes</taxon>
    </lineage>
</organism>
<sequence length="559" mass="63863">MGSHPSKLRCLILPAQSGKTRKAEDLIRLFKEHEKRLDEASIDIWVSANNKLLVHQTTSRLKKDLGTAEVDSDAEEEGESNAVIKEDIFSWTSGTKASNIPADTLAWDCVDNVVGMIIVCAHKRRLDYIERLVKRLQKHKFPKKINIWIDEADYSCRLWMKFKDLAASPLVNEITLVSATFGEVFKHFPSLKVIPYKETSLKIYRRLIHCKLIEEGTGREAADKYVEAVLKKYPALSTPGMRAFIPGNINTISHEDISELLIKKGFAVLVLNGEHKEIRFPKGKEPVDLRPYLTVTDPKAPPAEFNKTLAELYVKHELAKFPLAITGFLCVERGITFQSAPAEGHDGFLFDYAIVCSIKEKAEAYQAMARVFGNIGGFNKDKCCTIYSDSKTFEKVRDQEETAVHIAHMAWERKERGESTEVTVMDLKNASHYEAEKDWIVRVEEFETLEDAHEFIASFPKVSRSRTPTIVDGFYHSSMKNKLQKFSCEEILTELKGWTKFRGYAETGDSEKLAFTRLFVGYRDVEDPSTAVFIVRATEKVRKRRLVRKVEKKRKLIRK</sequence>
<proteinExistence type="predicted"/>
<evidence type="ECO:0000313" key="1">
    <source>
        <dbReference type="EMBL" id="QHU11279.1"/>
    </source>
</evidence>
<protein>
    <submittedName>
        <fullName evidence="1">Uncharacterized protein</fullName>
    </submittedName>
</protein>
<accession>A0A6C0K0Q1</accession>
<name>A0A6C0K0Q1_9ZZZZ</name>
<reference evidence="1" key="1">
    <citation type="journal article" date="2020" name="Nature">
        <title>Giant virus diversity and host interactions through global metagenomics.</title>
        <authorList>
            <person name="Schulz F."/>
            <person name="Roux S."/>
            <person name="Paez-Espino D."/>
            <person name="Jungbluth S."/>
            <person name="Walsh D.A."/>
            <person name="Denef V.J."/>
            <person name="McMahon K.D."/>
            <person name="Konstantinidis K.T."/>
            <person name="Eloe-Fadrosh E.A."/>
            <person name="Kyrpides N.C."/>
            <person name="Woyke T."/>
        </authorList>
    </citation>
    <scope>NUCLEOTIDE SEQUENCE</scope>
    <source>
        <strain evidence="1">GVMAG-S-1101165-84</strain>
    </source>
</reference>